<protein>
    <submittedName>
        <fullName evidence="8">Na+/H+ antiporter NhaC family protein</fullName>
    </submittedName>
</protein>
<sequence>MKRVKLKTKWWGSLFAVLLLLVSLALPVVAADGEEYVPAMFGSFWAVIPPLVAIILALITKEVYSSLFIGILIGGVFYSGASFEGTINHIFEGGIVSVLSDSYNVGIIVFLVVLGIMVAMMNKAGGSAAFGDWASKHIKSRVGVQLATVALGVLIFIDDYFNCLTVGSVMRPVTDKQNVSRAKLAYLIDATAAPVCIIAPISSWAAAVTGFVDGEDGFSLFIQAIPYNFYALLTIVMLITITLLKFDYGPMKLHEKNAMNGDLYTTPDRPYQTTDEVMPAGKGKVIDLVFPILLLIVACTIGMIYTGGFFSGANFVEAFSQSDASIGLVYGSFCAFVITIIFYAARRVLSFRESMNCVPDGFKAMVPAILILTLAWTLKAMTDSLGLKEFVEGAMAGTAAELMYFLPAVIFLVACLLAFASGTSWGTFGILIPIVLSVFEGVDHNMMVMGMAACMAGAVCGDHCSPISDTTIMASAGAQCNHVNHVSTQMPYAITVAAVSFITYIVAGFVKTPVIALPIGIVLMIGTLLVIRKKTKSE</sequence>
<evidence type="ECO:0000256" key="5">
    <source>
        <dbReference type="ARBA" id="ARBA00023136"/>
    </source>
</evidence>
<feature type="transmembrane region" description="Helical" evidence="6">
    <location>
        <begin position="288"/>
        <end position="312"/>
    </location>
</feature>
<comment type="caution">
    <text evidence="8">The sequence shown here is derived from an EMBL/GenBank/DDBJ whole genome shotgun (WGS) entry which is preliminary data.</text>
</comment>
<evidence type="ECO:0000256" key="6">
    <source>
        <dbReference type="SAM" id="Phobius"/>
    </source>
</evidence>
<evidence type="ECO:0000259" key="7">
    <source>
        <dbReference type="Pfam" id="PF03553"/>
    </source>
</evidence>
<comment type="subcellular location">
    <subcellularLocation>
        <location evidence="1">Cell membrane</location>
        <topology evidence="1">Multi-pass membrane protein</topology>
    </subcellularLocation>
</comment>
<feature type="transmembrane region" description="Helical" evidence="6">
    <location>
        <begin position="515"/>
        <end position="531"/>
    </location>
</feature>
<gene>
    <name evidence="8" type="ORF">NK118_00830</name>
</gene>
<feature type="transmembrane region" description="Helical" evidence="6">
    <location>
        <begin position="402"/>
        <end position="420"/>
    </location>
</feature>
<feature type="transmembrane region" description="Helical" evidence="6">
    <location>
        <begin position="492"/>
        <end position="509"/>
    </location>
</feature>
<feature type="transmembrane region" description="Helical" evidence="6">
    <location>
        <begin position="103"/>
        <end position="121"/>
    </location>
</feature>
<reference evidence="8 9" key="1">
    <citation type="journal article" date="2022" name="Genome Biol. Evol.">
        <title>Host diet, physiology and behaviors set the stage for Lachnospiraceae cladogenesis.</title>
        <authorList>
            <person name="Vera-Ponce De Leon A."/>
            <person name="Schneider M."/>
            <person name="Jahnes B.C."/>
            <person name="Sadowski V."/>
            <person name="Camuy-Velez L.A."/>
            <person name="Duan J."/>
            <person name="Sabree Z.L."/>
        </authorList>
    </citation>
    <scope>NUCLEOTIDE SEQUENCE [LARGE SCALE GENOMIC DNA]</scope>
    <source>
        <strain evidence="8 9">PAL227</strain>
    </source>
</reference>
<evidence type="ECO:0000256" key="3">
    <source>
        <dbReference type="ARBA" id="ARBA00022692"/>
    </source>
</evidence>
<evidence type="ECO:0000256" key="2">
    <source>
        <dbReference type="ARBA" id="ARBA00022475"/>
    </source>
</evidence>
<dbReference type="PANTHER" id="PTHR43478">
    <property type="entry name" value="NA+/H+ ANTIPORTER-RELATED"/>
    <property type="match status" value="1"/>
</dbReference>
<name>A0ABT1EGI3_9FIRM</name>
<evidence type="ECO:0000313" key="9">
    <source>
        <dbReference type="Proteomes" id="UP001523565"/>
    </source>
</evidence>
<feature type="transmembrane region" description="Helical" evidence="6">
    <location>
        <begin position="40"/>
        <end position="59"/>
    </location>
</feature>
<feature type="transmembrane region" description="Helical" evidence="6">
    <location>
        <begin position="364"/>
        <end position="382"/>
    </location>
</feature>
<proteinExistence type="predicted"/>
<keyword evidence="5 6" id="KW-0472">Membrane</keyword>
<evidence type="ECO:0000256" key="1">
    <source>
        <dbReference type="ARBA" id="ARBA00004651"/>
    </source>
</evidence>
<organism evidence="8 9">
    <name type="scientific">Ohessyouella blattaphilus</name>
    <dbReference type="NCBI Taxonomy" id="2949333"/>
    <lineage>
        <taxon>Bacteria</taxon>
        <taxon>Bacillati</taxon>
        <taxon>Bacillota</taxon>
        <taxon>Clostridia</taxon>
        <taxon>Lachnospirales</taxon>
        <taxon>Lachnospiraceae</taxon>
        <taxon>Ohessyouella</taxon>
    </lineage>
</organism>
<feature type="domain" description="Na+/H+ antiporter NhaC-like C-terminal" evidence="7">
    <location>
        <begin position="196"/>
        <end position="509"/>
    </location>
</feature>
<dbReference type="EMBL" id="JAMZFV010000001">
    <property type="protein sequence ID" value="MCP1108796.1"/>
    <property type="molecule type" value="Genomic_DNA"/>
</dbReference>
<feature type="transmembrane region" description="Helical" evidence="6">
    <location>
        <begin position="66"/>
        <end position="83"/>
    </location>
</feature>
<dbReference type="Proteomes" id="UP001523565">
    <property type="component" value="Unassembled WGS sequence"/>
</dbReference>
<feature type="transmembrane region" description="Helical" evidence="6">
    <location>
        <begin position="184"/>
        <end position="207"/>
    </location>
</feature>
<evidence type="ECO:0000256" key="4">
    <source>
        <dbReference type="ARBA" id="ARBA00022989"/>
    </source>
</evidence>
<evidence type="ECO:0000313" key="8">
    <source>
        <dbReference type="EMBL" id="MCP1108796.1"/>
    </source>
</evidence>
<dbReference type="PANTHER" id="PTHR43478:SF1">
    <property type="entry name" value="NA+_H+ ANTIPORTER NHAC-LIKE C-TERMINAL DOMAIN-CONTAINING PROTEIN"/>
    <property type="match status" value="1"/>
</dbReference>
<accession>A0ABT1EGI3</accession>
<keyword evidence="2" id="KW-1003">Cell membrane</keyword>
<keyword evidence="3 6" id="KW-0812">Transmembrane</keyword>
<dbReference type="RefSeq" id="WP_262067701.1">
    <property type="nucleotide sequence ID" value="NZ_JAMXOC010000001.1"/>
</dbReference>
<feature type="transmembrane region" description="Helical" evidence="6">
    <location>
        <begin position="324"/>
        <end position="344"/>
    </location>
</feature>
<dbReference type="InterPro" id="IPR018461">
    <property type="entry name" value="Na/H_Antiport_NhaC-like_C"/>
</dbReference>
<keyword evidence="9" id="KW-1185">Reference proteome</keyword>
<keyword evidence="4 6" id="KW-1133">Transmembrane helix</keyword>
<feature type="transmembrane region" description="Helical" evidence="6">
    <location>
        <begin position="227"/>
        <end position="246"/>
    </location>
</feature>
<dbReference type="Pfam" id="PF03553">
    <property type="entry name" value="Na_H_antiporter"/>
    <property type="match status" value="1"/>
</dbReference>